<evidence type="ECO:0000259" key="1">
    <source>
        <dbReference type="Pfam" id="PF13649"/>
    </source>
</evidence>
<sequence length="292" mass="33213">METFRPEENRYVIDQESSVEMARLMELDILTTKCMGSLFPADVALSTIHDVLDVACGPGGWVSEVAFAHPEKRVVGADISHSMLSYARAYAEVQGLQNTTFYYRSATEPLDFPDDSFDFVNSRFMVGFMWKEAWPNYIQECARIIRPGGVIRLTESDCMSGLSAGNSVALSWFNRIMVRAFYRTGRSFCEDEDGYQVGVTPMLPKFLKEAGFQAIREQPHLLNFSAGTETRERMFKNLQIGLKLVQPFLVKAGVTTEEEVERCYQQVITDFMSEDFRAAWYFTSVYGVRGEK</sequence>
<dbReference type="RefSeq" id="WP_220206228.1">
    <property type="nucleotide sequence ID" value="NZ_BNJK01000001.1"/>
</dbReference>
<dbReference type="Gene3D" id="3.40.50.150">
    <property type="entry name" value="Vaccinia Virus protein VP39"/>
    <property type="match status" value="1"/>
</dbReference>
<dbReference type="SUPFAM" id="SSF53335">
    <property type="entry name" value="S-adenosyl-L-methionine-dependent methyltransferases"/>
    <property type="match status" value="1"/>
</dbReference>
<dbReference type="Proteomes" id="UP000597444">
    <property type="component" value="Unassembled WGS sequence"/>
</dbReference>
<protein>
    <recommendedName>
        <fullName evidence="1">Methyltransferase domain-containing protein</fullName>
    </recommendedName>
</protein>
<proteinExistence type="predicted"/>
<gene>
    <name evidence="2" type="ORF">KSF_056030</name>
</gene>
<comment type="caution">
    <text evidence="2">The sequence shown here is derived from an EMBL/GenBank/DDBJ whole genome shotgun (WGS) entry which is preliminary data.</text>
</comment>
<dbReference type="EMBL" id="BNJK01000001">
    <property type="protein sequence ID" value="GHO95555.1"/>
    <property type="molecule type" value="Genomic_DNA"/>
</dbReference>
<feature type="domain" description="Methyltransferase" evidence="1">
    <location>
        <begin position="51"/>
        <end position="149"/>
    </location>
</feature>
<name>A0A8J3IND5_9CHLR</name>
<evidence type="ECO:0000313" key="2">
    <source>
        <dbReference type="EMBL" id="GHO95555.1"/>
    </source>
</evidence>
<dbReference type="Pfam" id="PF13649">
    <property type="entry name" value="Methyltransf_25"/>
    <property type="match status" value="1"/>
</dbReference>
<organism evidence="2 3">
    <name type="scientific">Reticulibacter mediterranei</name>
    <dbReference type="NCBI Taxonomy" id="2778369"/>
    <lineage>
        <taxon>Bacteria</taxon>
        <taxon>Bacillati</taxon>
        <taxon>Chloroflexota</taxon>
        <taxon>Ktedonobacteria</taxon>
        <taxon>Ktedonobacterales</taxon>
        <taxon>Reticulibacteraceae</taxon>
        <taxon>Reticulibacter</taxon>
    </lineage>
</organism>
<evidence type="ECO:0000313" key="3">
    <source>
        <dbReference type="Proteomes" id="UP000597444"/>
    </source>
</evidence>
<accession>A0A8J3IND5</accession>
<dbReference type="PANTHER" id="PTHR43591:SF24">
    <property type="entry name" value="2-METHOXY-6-POLYPRENYL-1,4-BENZOQUINOL METHYLASE, MITOCHONDRIAL"/>
    <property type="match status" value="1"/>
</dbReference>
<dbReference type="InterPro" id="IPR029063">
    <property type="entry name" value="SAM-dependent_MTases_sf"/>
</dbReference>
<dbReference type="InterPro" id="IPR041698">
    <property type="entry name" value="Methyltransf_25"/>
</dbReference>
<dbReference type="PANTHER" id="PTHR43591">
    <property type="entry name" value="METHYLTRANSFERASE"/>
    <property type="match status" value="1"/>
</dbReference>
<keyword evidence="3" id="KW-1185">Reference proteome</keyword>
<reference evidence="2" key="1">
    <citation type="submission" date="2020-10" db="EMBL/GenBank/DDBJ databases">
        <title>Taxonomic study of unclassified bacteria belonging to the class Ktedonobacteria.</title>
        <authorList>
            <person name="Yabe S."/>
            <person name="Wang C.M."/>
            <person name="Zheng Y."/>
            <person name="Sakai Y."/>
            <person name="Cavaletti L."/>
            <person name="Monciardini P."/>
            <person name="Donadio S."/>
        </authorList>
    </citation>
    <scope>NUCLEOTIDE SEQUENCE</scope>
    <source>
        <strain evidence="2">ID150040</strain>
    </source>
</reference>
<dbReference type="AlphaFoldDB" id="A0A8J3IND5"/>
<dbReference type="GO" id="GO:0008168">
    <property type="term" value="F:methyltransferase activity"/>
    <property type="evidence" value="ECO:0007669"/>
    <property type="project" value="TreeGrafter"/>
</dbReference>
<dbReference type="CDD" id="cd02440">
    <property type="entry name" value="AdoMet_MTases"/>
    <property type="match status" value="1"/>
</dbReference>